<gene>
    <name evidence="1" type="ORF">HUN84_09860</name>
</gene>
<protein>
    <submittedName>
        <fullName evidence="1">Kinase-associated lipoprotein B</fullName>
    </submittedName>
</protein>
<reference evidence="1 2" key="1">
    <citation type="submission" date="2020-06" db="EMBL/GenBank/DDBJ databases">
        <title>Staphylococcus borealis sp. nov. -A novel member of the Staphylococcaceae family isolated from skin and blood in humans.</title>
        <authorList>
            <person name="Pain M."/>
            <person name="Wolden R."/>
            <person name="Jaen-Luchoro D."/>
            <person name="Salva-Serra F."/>
            <person name="Iglesias B.P."/>
            <person name="Karlsson R."/>
            <person name="Klingenberg C."/>
            <person name="Cavanagh J.P."/>
        </authorList>
    </citation>
    <scope>NUCLEOTIDE SEQUENCE [LARGE SCALE GENOMIC DNA]</scope>
    <source>
        <strain evidence="1 2">58-22</strain>
    </source>
</reference>
<evidence type="ECO:0000313" key="1">
    <source>
        <dbReference type="EMBL" id="NUI83017.1"/>
    </source>
</evidence>
<keyword evidence="1" id="KW-0808">Transferase</keyword>
<comment type="caution">
    <text evidence="1">The sequence shown here is derived from an EMBL/GenBank/DDBJ whole genome shotgun (WGS) entry which is preliminary data.</text>
</comment>
<organism evidence="1 2">
    <name type="scientific">Staphylococcus borealis</name>
    <dbReference type="NCBI Taxonomy" id="2742203"/>
    <lineage>
        <taxon>Bacteria</taxon>
        <taxon>Bacillati</taxon>
        <taxon>Bacillota</taxon>
        <taxon>Bacilli</taxon>
        <taxon>Bacillales</taxon>
        <taxon>Staphylococcaceae</taxon>
        <taxon>Staphylococcus</taxon>
    </lineage>
</organism>
<keyword evidence="1" id="KW-0418">Kinase</keyword>
<keyword evidence="1" id="KW-0449">Lipoprotein</keyword>
<evidence type="ECO:0000313" key="2">
    <source>
        <dbReference type="Proteomes" id="UP000610527"/>
    </source>
</evidence>
<dbReference type="SUPFAM" id="SSF141251">
    <property type="entry name" value="Kinase-associated protein B-like"/>
    <property type="match status" value="1"/>
</dbReference>
<dbReference type="Pfam" id="PF08810">
    <property type="entry name" value="KapB"/>
    <property type="match status" value="1"/>
</dbReference>
<accession>A0ABX2LSZ2</accession>
<dbReference type="EMBL" id="JABVEG010000006">
    <property type="protein sequence ID" value="NUI83017.1"/>
    <property type="molecule type" value="Genomic_DNA"/>
</dbReference>
<sequence length="136" mass="15936">MLYRFSHKTGAYGVTIKEENDDQVLVQVEQVIKHPKQGDLHNPGQTEGVFFHERRALSHYEKRYATRSQLREFNVEAMPYEASLQQAITKMENDLKQQDTEFAKLALTNLENLKNDYSIQYKQKIFIGNLNVFLLI</sequence>
<dbReference type="GO" id="GO:0016301">
    <property type="term" value="F:kinase activity"/>
    <property type="evidence" value="ECO:0007669"/>
    <property type="project" value="UniProtKB-KW"/>
</dbReference>
<dbReference type="InterPro" id="IPR038080">
    <property type="entry name" value="KapB_sf"/>
</dbReference>
<dbReference type="Gene3D" id="2.30.30.430">
    <property type="entry name" value="Kinase associated protein B domain"/>
    <property type="match status" value="1"/>
</dbReference>
<keyword evidence="2" id="KW-1185">Reference proteome</keyword>
<dbReference type="RefSeq" id="WP_174841852.1">
    <property type="nucleotide sequence ID" value="NZ_JABVEG010000006.1"/>
</dbReference>
<dbReference type="InterPro" id="IPR014916">
    <property type="entry name" value="KapB"/>
</dbReference>
<dbReference type="Proteomes" id="UP000610527">
    <property type="component" value="Unassembled WGS sequence"/>
</dbReference>
<name>A0ABX2LSZ2_9STAP</name>
<proteinExistence type="predicted"/>
<dbReference type="SMART" id="SM01298">
    <property type="entry name" value="KapB"/>
    <property type="match status" value="1"/>
</dbReference>